<name>A0A3L7ARE5_9MICO</name>
<proteinExistence type="predicted"/>
<dbReference type="RefSeq" id="WP_121688206.1">
    <property type="nucleotide sequence ID" value="NZ_RCUY01000005.1"/>
</dbReference>
<sequence>MFGSYVALGDSFTEGMGDELPDGLIRGWADLVALGLGQAAGAPIRYANLAIRGKKVNGVLTEQVEPTVRMRPELVSLNGGGNDIMRVRVSIARTAKLMIDAAERLRDAGSHVLLVCQPNPGQHLPLGALLSSRGHAVAAEIRSRVPEGVTLIDNWSDPALSEGRYWADDNLHLNTLGHTRVAATVLQALNVPVPVEWAVDEVARWPDRGARRRDRAYYLEYVLPWVVRRVTGRSAGDGKSAKLPLLETVQIPGPERPTRLALS</sequence>
<dbReference type="InterPro" id="IPR036514">
    <property type="entry name" value="SGNH_hydro_sf"/>
</dbReference>
<dbReference type="CDD" id="cd01832">
    <property type="entry name" value="SGNH_hydrolase_like_1"/>
    <property type="match status" value="1"/>
</dbReference>
<keyword evidence="2" id="KW-0378">Hydrolase</keyword>
<dbReference type="SUPFAM" id="SSF52266">
    <property type="entry name" value="SGNH hydrolase"/>
    <property type="match status" value="1"/>
</dbReference>
<dbReference type="Pfam" id="PF13472">
    <property type="entry name" value="Lipase_GDSL_2"/>
    <property type="match status" value="1"/>
</dbReference>
<comment type="caution">
    <text evidence="2">The sequence shown here is derived from an EMBL/GenBank/DDBJ whole genome shotgun (WGS) entry which is preliminary data.</text>
</comment>
<organism evidence="2 3">
    <name type="scientific">Mycetocola lacteus</name>
    <dbReference type="NCBI Taxonomy" id="76637"/>
    <lineage>
        <taxon>Bacteria</taxon>
        <taxon>Bacillati</taxon>
        <taxon>Actinomycetota</taxon>
        <taxon>Actinomycetes</taxon>
        <taxon>Micrococcales</taxon>
        <taxon>Microbacteriaceae</taxon>
        <taxon>Mycetocola</taxon>
    </lineage>
</organism>
<dbReference type="OrthoDB" id="3465773at2"/>
<accession>A0A3L7ARE5</accession>
<dbReference type="Gene3D" id="3.40.50.1110">
    <property type="entry name" value="SGNH hydrolase"/>
    <property type="match status" value="1"/>
</dbReference>
<dbReference type="GO" id="GO:0016787">
    <property type="term" value="F:hydrolase activity"/>
    <property type="evidence" value="ECO:0007669"/>
    <property type="project" value="UniProtKB-KW"/>
</dbReference>
<dbReference type="PANTHER" id="PTHR43784:SF2">
    <property type="entry name" value="GDSL-LIKE LIPASE_ACYLHYDROLASE, PUTATIVE (AFU_ORTHOLOGUE AFUA_2G00820)-RELATED"/>
    <property type="match status" value="1"/>
</dbReference>
<dbReference type="EMBL" id="RCUY01000005">
    <property type="protein sequence ID" value="RLP83069.1"/>
    <property type="molecule type" value="Genomic_DNA"/>
</dbReference>
<dbReference type="PANTHER" id="PTHR43784">
    <property type="entry name" value="GDSL-LIKE LIPASE/ACYLHYDROLASE, PUTATIVE (AFU_ORTHOLOGUE AFUA_2G00820)-RELATED"/>
    <property type="match status" value="1"/>
</dbReference>
<dbReference type="Proteomes" id="UP000269438">
    <property type="component" value="Unassembled WGS sequence"/>
</dbReference>
<keyword evidence="3" id="KW-1185">Reference proteome</keyword>
<feature type="domain" description="SGNH hydrolase-type esterase" evidence="1">
    <location>
        <begin position="7"/>
        <end position="179"/>
    </location>
</feature>
<gene>
    <name evidence="2" type="ORF">D9V34_07465</name>
</gene>
<protein>
    <submittedName>
        <fullName evidence="2">SGNH/GDSL hydrolase family protein</fullName>
    </submittedName>
</protein>
<dbReference type="InterPro" id="IPR013830">
    <property type="entry name" value="SGNH_hydro"/>
</dbReference>
<reference evidence="2 3" key="1">
    <citation type="submission" date="2018-10" db="EMBL/GenBank/DDBJ databases">
        <authorList>
            <person name="Li J."/>
        </authorList>
    </citation>
    <scope>NUCLEOTIDE SEQUENCE [LARGE SCALE GENOMIC DNA]</scope>
    <source>
        <strain evidence="2 3">JCM 11654</strain>
    </source>
</reference>
<evidence type="ECO:0000313" key="3">
    <source>
        <dbReference type="Proteomes" id="UP000269438"/>
    </source>
</evidence>
<dbReference type="InterPro" id="IPR053140">
    <property type="entry name" value="GDSL_Rv0518-like"/>
</dbReference>
<evidence type="ECO:0000259" key="1">
    <source>
        <dbReference type="Pfam" id="PF13472"/>
    </source>
</evidence>
<evidence type="ECO:0000313" key="2">
    <source>
        <dbReference type="EMBL" id="RLP83069.1"/>
    </source>
</evidence>
<dbReference type="AlphaFoldDB" id="A0A3L7ARE5"/>